<comment type="caution">
    <text evidence="1">The sequence shown here is derived from an EMBL/GenBank/DDBJ whole genome shotgun (WGS) entry which is preliminary data.</text>
</comment>
<dbReference type="Proteomes" id="UP000316079">
    <property type="component" value="Unassembled WGS sequence"/>
</dbReference>
<proteinExistence type="predicted"/>
<gene>
    <name evidence="1" type="ORF">DNTS_024672</name>
</gene>
<evidence type="ECO:0008006" key="3">
    <source>
        <dbReference type="Google" id="ProtNLM"/>
    </source>
</evidence>
<dbReference type="Gene3D" id="2.60.40.3210">
    <property type="entry name" value="Zona pellucida, ZP-N domain"/>
    <property type="match status" value="1"/>
</dbReference>
<evidence type="ECO:0000313" key="2">
    <source>
        <dbReference type="Proteomes" id="UP000316079"/>
    </source>
</evidence>
<feature type="non-terminal residue" evidence="1">
    <location>
        <position position="97"/>
    </location>
</feature>
<sequence>MNNIYHPQRGSLRIRGRAPTRVSPGELRLPKITHLPDVSVICRSTGFVLRVRRSFFGFSVVSEELTLGKTCKSNGLLEPNGDLLFTYSLADCQSLKQ</sequence>
<dbReference type="AlphaFoldDB" id="A0A553RLW5"/>
<evidence type="ECO:0000313" key="1">
    <source>
        <dbReference type="EMBL" id="TRZ03180.1"/>
    </source>
</evidence>
<accession>A0A553RLW5</accession>
<dbReference type="EMBL" id="SRMA01014569">
    <property type="protein sequence ID" value="TRZ03180.1"/>
    <property type="molecule type" value="Genomic_DNA"/>
</dbReference>
<name>A0A553RLW5_9TELE</name>
<protein>
    <recommendedName>
        <fullName evidence="3">ZP domain-containing protein</fullName>
    </recommendedName>
</protein>
<organism evidence="1 2">
    <name type="scientific">Danionella cerebrum</name>
    <dbReference type="NCBI Taxonomy" id="2873325"/>
    <lineage>
        <taxon>Eukaryota</taxon>
        <taxon>Metazoa</taxon>
        <taxon>Chordata</taxon>
        <taxon>Craniata</taxon>
        <taxon>Vertebrata</taxon>
        <taxon>Euteleostomi</taxon>
        <taxon>Actinopterygii</taxon>
        <taxon>Neopterygii</taxon>
        <taxon>Teleostei</taxon>
        <taxon>Ostariophysi</taxon>
        <taxon>Cypriniformes</taxon>
        <taxon>Danionidae</taxon>
        <taxon>Danioninae</taxon>
        <taxon>Danionella</taxon>
    </lineage>
</organism>
<keyword evidence="2" id="KW-1185">Reference proteome</keyword>
<reference evidence="1 2" key="1">
    <citation type="journal article" date="2019" name="Sci. Data">
        <title>Hybrid genome assembly and annotation of Danionella translucida.</title>
        <authorList>
            <person name="Kadobianskyi M."/>
            <person name="Schulze L."/>
            <person name="Schuelke M."/>
            <person name="Judkewitz B."/>
        </authorList>
    </citation>
    <scope>NUCLEOTIDE SEQUENCE [LARGE SCALE GENOMIC DNA]</scope>
    <source>
        <strain evidence="1 2">Bolton</strain>
    </source>
</reference>
<dbReference type="OrthoDB" id="8957685at2759"/>